<protein>
    <submittedName>
        <fullName evidence="2">Uncharacterized protein</fullName>
    </submittedName>
</protein>
<comment type="caution">
    <text evidence="2">The sequence shown here is derived from an EMBL/GenBank/DDBJ whole genome shotgun (WGS) entry which is preliminary data.</text>
</comment>
<feature type="compositionally biased region" description="Basic and acidic residues" evidence="1">
    <location>
        <begin position="1"/>
        <end position="15"/>
    </location>
</feature>
<dbReference type="EMBL" id="ALJD01000004">
    <property type="protein sequence ID" value="EJN59860.1"/>
    <property type="molecule type" value="Genomic_DNA"/>
</dbReference>
<gene>
    <name evidence="2" type="ORF">HSB1_20180</name>
</gene>
<organism evidence="2 3">
    <name type="scientific">Halogranum salarium B-1</name>
    <dbReference type="NCBI Taxonomy" id="1210908"/>
    <lineage>
        <taxon>Archaea</taxon>
        <taxon>Methanobacteriati</taxon>
        <taxon>Methanobacteriota</taxon>
        <taxon>Stenosarchaea group</taxon>
        <taxon>Halobacteria</taxon>
        <taxon>Halobacteriales</taxon>
        <taxon>Haloferacaceae</taxon>
    </lineage>
</organism>
<evidence type="ECO:0000256" key="1">
    <source>
        <dbReference type="SAM" id="MobiDB-lite"/>
    </source>
</evidence>
<dbReference type="OrthoDB" id="186853at2157"/>
<dbReference type="Proteomes" id="UP000007813">
    <property type="component" value="Unassembled WGS sequence"/>
</dbReference>
<name>J2ZGP1_9EURY</name>
<sequence>MNEDAVDRRDGERHTSTGPARETPLVGFELTLARDKPVECRLFLIDTTGTVSEGAWITATEGAFVDLDVMQ</sequence>
<accession>J2ZGP1</accession>
<dbReference type="AlphaFoldDB" id="J2ZGP1"/>
<feature type="region of interest" description="Disordered" evidence="1">
    <location>
        <begin position="1"/>
        <end position="25"/>
    </location>
</feature>
<dbReference type="RefSeq" id="WP_009367099.1">
    <property type="nucleotide sequence ID" value="NZ_ALJD01000004.1"/>
</dbReference>
<reference evidence="2 3" key="1">
    <citation type="journal article" date="2012" name="J. Bacteriol.">
        <title>Draft Genome Sequence of the Extremely Halophilic Archaeon Halogranum salarium B-1T.</title>
        <authorList>
            <person name="Kim K.K."/>
            <person name="Lee K.C."/>
            <person name="Lee J.S."/>
        </authorList>
    </citation>
    <scope>NUCLEOTIDE SEQUENCE [LARGE SCALE GENOMIC DNA]</scope>
    <source>
        <strain evidence="2 3">B-1</strain>
    </source>
</reference>
<evidence type="ECO:0000313" key="3">
    <source>
        <dbReference type="Proteomes" id="UP000007813"/>
    </source>
</evidence>
<proteinExistence type="predicted"/>
<evidence type="ECO:0000313" key="2">
    <source>
        <dbReference type="EMBL" id="EJN59860.1"/>
    </source>
</evidence>